<dbReference type="EMBL" id="CP037940">
    <property type="protein sequence ID" value="QBO36122.1"/>
    <property type="molecule type" value="Genomic_DNA"/>
</dbReference>
<proteinExistence type="predicted"/>
<gene>
    <name evidence="1" type="ORF">EQG49_06445</name>
</gene>
<evidence type="ECO:0000313" key="2">
    <source>
        <dbReference type="Proteomes" id="UP000292886"/>
    </source>
</evidence>
<reference evidence="2" key="1">
    <citation type="submission" date="2019-03" db="EMBL/GenBank/DDBJ databases">
        <title>Weissella sp. 26KH-42 Genome sequencing.</title>
        <authorList>
            <person name="Heo J."/>
            <person name="Kim S.-J."/>
            <person name="Kim J.-S."/>
            <person name="Hong S.-B."/>
            <person name="Kwon S.-W."/>
        </authorList>
    </citation>
    <scope>NUCLEOTIDE SEQUENCE [LARGE SCALE GENOMIC DNA]</scope>
    <source>
        <strain evidence="2">26KH-42</strain>
    </source>
</reference>
<name>A0A4P6YTU5_9LACO</name>
<accession>A0A4P6YTU5</accession>
<dbReference type="AlphaFoldDB" id="A0A4P6YTU5"/>
<keyword evidence="2" id="KW-1185">Reference proteome</keyword>
<organism evidence="1 2">
    <name type="scientific">Periweissella cryptocerci</name>
    <dbReference type="NCBI Taxonomy" id="2506420"/>
    <lineage>
        <taxon>Bacteria</taxon>
        <taxon>Bacillati</taxon>
        <taxon>Bacillota</taxon>
        <taxon>Bacilli</taxon>
        <taxon>Lactobacillales</taxon>
        <taxon>Lactobacillaceae</taxon>
        <taxon>Periweissella</taxon>
    </lineage>
</organism>
<protein>
    <submittedName>
        <fullName evidence="1">Uncharacterized protein</fullName>
    </submittedName>
</protein>
<dbReference type="Proteomes" id="UP000292886">
    <property type="component" value="Chromosome"/>
</dbReference>
<evidence type="ECO:0000313" key="1">
    <source>
        <dbReference type="EMBL" id="QBO36122.1"/>
    </source>
</evidence>
<dbReference type="KEGG" id="wei:EQG49_06445"/>
<sequence length="92" mass="10363">MGILITVMIIVIGFVLLFGAGAIKAASDDDENRGNDNRAFVLEPEALVDFSEAIRKWDDFKLKMYYEIAEGYDDDEGMLLVLNELKHRHNAA</sequence>